<feature type="transmembrane region" description="Helical" evidence="1">
    <location>
        <begin position="72"/>
        <end position="89"/>
    </location>
</feature>
<name>A0ABR8KHZ4_9NOSO</name>
<evidence type="ECO:0000313" key="3">
    <source>
        <dbReference type="EMBL" id="MBD2739153.1"/>
    </source>
</evidence>
<dbReference type="InterPro" id="IPR029030">
    <property type="entry name" value="Caspase-like_dom_sf"/>
</dbReference>
<keyword evidence="1" id="KW-0472">Membrane</keyword>
<accession>A0ABR8KHZ4</accession>
<sequence length="99" mass="11225">MAKVALLIGVSEYEPGLKPLPAAAKDVEAMQRVLLHQDIGGFDNVTLLINPQQYEMGEAIERLFDGRQRDDLVLLFFSISCTVPIYQLIVQRERFSFLN</sequence>
<gene>
    <name evidence="3" type="ORF">H6H03_35710</name>
</gene>
<keyword evidence="1" id="KW-1133">Transmembrane helix</keyword>
<dbReference type="Pfam" id="PF00656">
    <property type="entry name" value="Peptidase_C14"/>
    <property type="match status" value="1"/>
</dbReference>
<dbReference type="SUPFAM" id="SSF52129">
    <property type="entry name" value="Caspase-like"/>
    <property type="match status" value="1"/>
</dbReference>
<organism evidence="3 4">
    <name type="scientific">Nostoc paludosum FACHB-159</name>
    <dbReference type="NCBI Taxonomy" id="2692908"/>
    <lineage>
        <taxon>Bacteria</taxon>
        <taxon>Bacillati</taxon>
        <taxon>Cyanobacteriota</taxon>
        <taxon>Cyanophyceae</taxon>
        <taxon>Nostocales</taxon>
        <taxon>Nostocaceae</taxon>
        <taxon>Nostoc</taxon>
    </lineage>
</organism>
<evidence type="ECO:0000259" key="2">
    <source>
        <dbReference type="Pfam" id="PF00656"/>
    </source>
</evidence>
<dbReference type="InterPro" id="IPR011600">
    <property type="entry name" value="Pept_C14_caspase"/>
</dbReference>
<keyword evidence="1" id="KW-0812">Transmembrane</keyword>
<feature type="domain" description="Peptidase C14 caspase" evidence="2">
    <location>
        <begin position="3"/>
        <end position="78"/>
    </location>
</feature>
<dbReference type="Gene3D" id="3.40.50.1460">
    <property type="match status" value="1"/>
</dbReference>
<keyword evidence="4" id="KW-1185">Reference proteome</keyword>
<evidence type="ECO:0000256" key="1">
    <source>
        <dbReference type="SAM" id="Phobius"/>
    </source>
</evidence>
<comment type="caution">
    <text evidence="3">The sequence shown here is derived from an EMBL/GenBank/DDBJ whole genome shotgun (WGS) entry which is preliminary data.</text>
</comment>
<dbReference type="EMBL" id="JACJTU010000071">
    <property type="protein sequence ID" value="MBD2739153.1"/>
    <property type="molecule type" value="Genomic_DNA"/>
</dbReference>
<proteinExistence type="predicted"/>
<reference evidence="3 4" key="1">
    <citation type="journal article" date="2020" name="ISME J.">
        <title>Comparative genomics reveals insights into cyanobacterial evolution and habitat adaptation.</title>
        <authorList>
            <person name="Chen M.Y."/>
            <person name="Teng W.K."/>
            <person name="Zhao L."/>
            <person name="Hu C.X."/>
            <person name="Zhou Y.K."/>
            <person name="Han B.P."/>
            <person name="Song L.R."/>
            <person name="Shu W.S."/>
        </authorList>
    </citation>
    <scope>NUCLEOTIDE SEQUENCE [LARGE SCALE GENOMIC DNA]</scope>
    <source>
        <strain evidence="3 4">FACHB-159</strain>
    </source>
</reference>
<dbReference type="RefSeq" id="WP_190959658.1">
    <property type="nucleotide sequence ID" value="NZ_JACJTU010000071.1"/>
</dbReference>
<protein>
    <submittedName>
        <fullName evidence="3">Caspase family protein</fullName>
    </submittedName>
</protein>
<dbReference type="Proteomes" id="UP000637383">
    <property type="component" value="Unassembled WGS sequence"/>
</dbReference>
<evidence type="ECO:0000313" key="4">
    <source>
        <dbReference type="Proteomes" id="UP000637383"/>
    </source>
</evidence>